<keyword evidence="1" id="KW-1133">Transmembrane helix</keyword>
<keyword evidence="1" id="KW-0812">Transmembrane</keyword>
<dbReference type="EMBL" id="JAKLTR010000015">
    <property type="protein sequence ID" value="MCG2616846.1"/>
    <property type="molecule type" value="Genomic_DNA"/>
</dbReference>
<evidence type="ECO:0000313" key="2">
    <source>
        <dbReference type="EMBL" id="MCG2616846.1"/>
    </source>
</evidence>
<evidence type="ECO:0000256" key="1">
    <source>
        <dbReference type="SAM" id="Phobius"/>
    </source>
</evidence>
<keyword evidence="3" id="KW-1185">Reference proteome</keyword>
<name>A0ABS9KX04_9BACT</name>
<dbReference type="Proteomes" id="UP001165367">
    <property type="component" value="Unassembled WGS sequence"/>
</dbReference>
<keyword evidence="1" id="KW-0472">Membrane</keyword>
<protein>
    <recommendedName>
        <fullName evidence="4">Histidine kinase</fullName>
    </recommendedName>
</protein>
<reference evidence="2" key="1">
    <citation type="submission" date="2022-01" db="EMBL/GenBank/DDBJ databases">
        <authorList>
            <person name="Jo J.-H."/>
            <person name="Im W.-T."/>
        </authorList>
    </citation>
    <scope>NUCLEOTIDE SEQUENCE</scope>
    <source>
        <strain evidence="2">NA20</strain>
    </source>
</reference>
<evidence type="ECO:0000313" key="3">
    <source>
        <dbReference type="Proteomes" id="UP001165367"/>
    </source>
</evidence>
<proteinExistence type="predicted"/>
<gene>
    <name evidence="2" type="ORF">LZZ85_21295</name>
</gene>
<dbReference type="RefSeq" id="WP_237875383.1">
    <property type="nucleotide sequence ID" value="NZ_JAKLTR010000015.1"/>
</dbReference>
<evidence type="ECO:0008006" key="4">
    <source>
        <dbReference type="Google" id="ProtNLM"/>
    </source>
</evidence>
<organism evidence="2 3">
    <name type="scientific">Terrimonas ginsenosidimutans</name>
    <dbReference type="NCBI Taxonomy" id="2908004"/>
    <lineage>
        <taxon>Bacteria</taxon>
        <taxon>Pseudomonadati</taxon>
        <taxon>Bacteroidota</taxon>
        <taxon>Chitinophagia</taxon>
        <taxon>Chitinophagales</taxon>
        <taxon>Chitinophagaceae</taxon>
        <taxon>Terrimonas</taxon>
    </lineage>
</organism>
<sequence length="342" mass="39993">MSVRKFLLRLALFSIPFVGLVVLYIALDPFKVIRHYDSYYIPNKPSYISLNRDYISTQHWINHYPEKKYDSYILGNSRSMFYRIDDWKYLIGEPYEKCYHFDASGESLYGIERKMNFLVNKEKVPVKNALLVIDAELLNQTLNSEGHIFAKHPAVSGASSLSFQMGSLQAFFDAKFFTSYLDFKISGEVKPYMKKEFLMDDRPFFYDPATNEIQQKVFEEVIRKNPDDFYKPLQAVLYERDSTHLQISPAVIKEKQLDLINSLAKMVIDNHINCKIVISPLYNQKKINPADLAILKEKFGENNVFDFSGINEFTKDKHNYYETSHYRPHVAAQILKIVYGKQ</sequence>
<accession>A0ABS9KX04</accession>
<comment type="caution">
    <text evidence="2">The sequence shown here is derived from an EMBL/GenBank/DDBJ whole genome shotgun (WGS) entry which is preliminary data.</text>
</comment>
<feature type="transmembrane region" description="Helical" evidence="1">
    <location>
        <begin position="6"/>
        <end position="27"/>
    </location>
</feature>